<keyword evidence="3" id="KW-0378">Hydrolase</keyword>
<protein>
    <submittedName>
        <fullName evidence="5">Uncharacterized protein</fullName>
    </submittedName>
</protein>
<dbReference type="InterPro" id="IPR036514">
    <property type="entry name" value="SGNH_hydro_sf"/>
</dbReference>
<dbReference type="InterPro" id="IPR035669">
    <property type="entry name" value="SGNH_plant_lipase-like"/>
</dbReference>
<keyword evidence="2" id="KW-0732">Signal</keyword>
<dbReference type="PANTHER" id="PTHR22835">
    <property type="entry name" value="ZINC FINGER FYVE DOMAIN CONTAINING PROTEIN"/>
    <property type="match status" value="1"/>
</dbReference>
<comment type="similarity">
    <text evidence="1">Belongs to the 'GDSL' lipolytic enzyme family.</text>
</comment>
<keyword evidence="4" id="KW-0325">Glycoprotein</keyword>
<accession>A0AAF0WA70</accession>
<gene>
    <name evidence="5" type="ORF">DCAR_0103566</name>
</gene>
<evidence type="ECO:0000313" key="6">
    <source>
        <dbReference type="Proteomes" id="UP000077755"/>
    </source>
</evidence>
<dbReference type="Pfam" id="PF00657">
    <property type="entry name" value="Lipase_GDSL"/>
    <property type="match status" value="1"/>
</dbReference>
<dbReference type="PANTHER" id="PTHR22835:SF515">
    <property type="entry name" value="ACETYLAJMALAN ESTERASE-LIKE"/>
    <property type="match status" value="1"/>
</dbReference>
<evidence type="ECO:0000256" key="3">
    <source>
        <dbReference type="ARBA" id="ARBA00022801"/>
    </source>
</evidence>
<dbReference type="AlphaFoldDB" id="A0AAF0WA70"/>
<keyword evidence="6" id="KW-1185">Reference proteome</keyword>
<dbReference type="EMBL" id="CP093343">
    <property type="protein sequence ID" value="WOG84383.1"/>
    <property type="molecule type" value="Genomic_DNA"/>
</dbReference>
<evidence type="ECO:0000256" key="2">
    <source>
        <dbReference type="ARBA" id="ARBA00022729"/>
    </source>
</evidence>
<organism evidence="5 6">
    <name type="scientific">Daucus carota subsp. sativus</name>
    <name type="common">Carrot</name>
    <dbReference type="NCBI Taxonomy" id="79200"/>
    <lineage>
        <taxon>Eukaryota</taxon>
        <taxon>Viridiplantae</taxon>
        <taxon>Streptophyta</taxon>
        <taxon>Embryophyta</taxon>
        <taxon>Tracheophyta</taxon>
        <taxon>Spermatophyta</taxon>
        <taxon>Magnoliopsida</taxon>
        <taxon>eudicotyledons</taxon>
        <taxon>Gunneridae</taxon>
        <taxon>Pentapetalae</taxon>
        <taxon>asterids</taxon>
        <taxon>campanulids</taxon>
        <taxon>Apiales</taxon>
        <taxon>Apiaceae</taxon>
        <taxon>Apioideae</taxon>
        <taxon>Scandiceae</taxon>
        <taxon>Daucinae</taxon>
        <taxon>Daucus</taxon>
        <taxon>Daucus sect. Daucus</taxon>
    </lineage>
</organism>
<proteinExistence type="inferred from homology"/>
<dbReference type="CDD" id="cd01837">
    <property type="entry name" value="SGNH_plant_lipase_like"/>
    <property type="match status" value="1"/>
</dbReference>
<dbReference type="Gene3D" id="3.40.50.1110">
    <property type="entry name" value="SGNH hydrolase"/>
    <property type="match status" value="1"/>
</dbReference>
<evidence type="ECO:0000256" key="1">
    <source>
        <dbReference type="ARBA" id="ARBA00008668"/>
    </source>
</evidence>
<dbReference type="InterPro" id="IPR001087">
    <property type="entry name" value="GDSL"/>
</dbReference>
<evidence type="ECO:0000313" key="5">
    <source>
        <dbReference type="EMBL" id="WOG84383.1"/>
    </source>
</evidence>
<name>A0AAF0WA70_DAUCS</name>
<reference evidence="5" key="2">
    <citation type="submission" date="2022-03" db="EMBL/GenBank/DDBJ databases">
        <title>Draft title - Genomic analysis of global carrot germplasm unveils the trajectory of domestication and the origin of high carotenoid orange carrot.</title>
        <authorList>
            <person name="Iorizzo M."/>
            <person name="Ellison S."/>
            <person name="Senalik D."/>
            <person name="Macko-Podgorni A."/>
            <person name="Grzebelus D."/>
            <person name="Bostan H."/>
            <person name="Rolling W."/>
            <person name="Curaba J."/>
            <person name="Simon P."/>
        </authorList>
    </citation>
    <scope>NUCLEOTIDE SEQUENCE</scope>
    <source>
        <tissue evidence="5">Leaf</tissue>
    </source>
</reference>
<evidence type="ECO:0000256" key="4">
    <source>
        <dbReference type="ARBA" id="ARBA00023180"/>
    </source>
</evidence>
<dbReference type="Proteomes" id="UP000077755">
    <property type="component" value="Chromosome 1"/>
</dbReference>
<dbReference type="GO" id="GO:0016788">
    <property type="term" value="F:hydrolase activity, acting on ester bonds"/>
    <property type="evidence" value="ECO:0007669"/>
    <property type="project" value="InterPro"/>
</dbReference>
<reference evidence="5" key="1">
    <citation type="journal article" date="2016" name="Nat. Genet.">
        <title>A high-quality carrot genome assembly provides new insights into carotenoid accumulation and asterid genome evolution.</title>
        <authorList>
            <person name="Iorizzo M."/>
            <person name="Ellison S."/>
            <person name="Senalik D."/>
            <person name="Zeng P."/>
            <person name="Satapoomin P."/>
            <person name="Huang J."/>
            <person name="Bowman M."/>
            <person name="Iovene M."/>
            <person name="Sanseverino W."/>
            <person name="Cavagnaro P."/>
            <person name="Yildiz M."/>
            <person name="Macko-Podgorni A."/>
            <person name="Moranska E."/>
            <person name="Grzebelus E."/>
            <person name="Grzebelus D."/>
            <person name="Ashrafi H."/>
            <person name="Zheng Z."/>
            <person name="Cheng S."/>
            <person name="Spooner D."/>
            <person name="Van Deynze A."/>
            <person name="Simon P."/>
        </authorList>
    </citation>
    <scope>NUCLEOTIDE SEQUENCE</scope>
    <source>
        <tissue evidence="5">Leaf</tissue>
    </source>
</reference>
<sequence length="368" mass="40420">MMTLTSFSVACHAQVSDASVNLLKNCRFNKIFQFGDSLSDTGNIAIEVPNIISAKLPYGFMSNFSKPTGRCSNGLLMIDYIAKAAGLPYLHPYMNRNAHFKHGINFAVASSTAMSVEDLAKRNITVNDKTSNSSLQVQIDWMSDFLATYCMPGRDCESKLKMALFMMGETGGNDVNAALLNRKSDKEIKALFPAVVETIMNATRQIIKFGARTIVIPGNLPIGCLPVYLAMYGTKGAAHDKNHCLRRLNHLAIHYNRHLQNGISRLRAERPGVKIIYGDLYNAFEWLIDHAPALGFDEDSLLIACCGAGGKYHVGGFAKFCGSRGVSVCSNPDGHLNWDGVHPTQKANKYLSSWLIKDMLPKLDCPSS</sequence>